<organism evidence="3 4">
    <name type="scientific">Pristionchus fissidentatus</name>
    <dbReference type="NCBI Taxonomy" id="1538716"/>
    <lineage>
        <taxon>Eukaryota</taxon>
        <taxon>Metazoa</taxon>
        <taxon>Ecdysozoa</taxon>
        <taxon>Nematoda</taxon>
        <taxon>Chromadorea</taxon>
        <taxon>Rhabditida</taxon>
        <taxon>Rhabditina</taxon>
        <taxon>Diplogasteromorpha</taxon>
        <taxon>Diplogasteroidea</taxon>
        <taxon>Neodiplogasteridae</taxon>
        <taxon>Pristionchus</taxon>
    </lineage>
</organism>
<dbReference type="PANTHER" id="PTHR24253">
    <property type="entry name" value="TRANSMEMBRANE PROTEASE SERINE"/>
    <property type="match status" value="1"/>
</dbReference>
<evidence type="ECO:0000256" key="1">
    <source>
        <dbReference type="ARBA" id="ARBA00023157"/>
    </source>
</evidence>
<dbReference type="SUPFAM" id="SSF50494">
    <property type="entry name" value="Trypsin-like serine proteases"/>
    <property type="match status" value="1"/>
</dbReference>
<dbReference type="InterPro" id="IPR001314">
    <property type="entry name" value="Peptidase_S1A"/>
</dbReference>
<evidence type="ECO:0000313" key="3">
    <source>
        <dbReference type="EMBL" id="GMT15236.1"/>
    </source>
</evidence>
<dbReference type="PROSITE" id="PS50240">
    <property type="entry name" value="TRYPSIN_DOM"/>
    <property type="match status" value="1"/>
</dbReference>
<feature type="domain" description="Peptidase S1" evidence="2">
    <location>
        <begin position="37"/>
        <end position="171"/>
    </location>
</feature>
<dbReference type="InterPro" id="IPR043504">
    <property type="entry name" value="Peptidase_S1_PA_chymotrypsin"/>
</dbReference>
<dbReference type="Gene3D" id="2.40.10.10">
    <property type="entry name" value="Trypsin-like serine proteases"/>
    <property type="match status" value="2"/>
</dbReference>
<dbReference type="InterPro" id="IPR001254">
    <property type="entry name" value="Trypsin_dom"/>
</dbReference>
<dbReference type="PROSITE" id="PS00134">
    <property type="entry name" value="TRYPSIN_HIS"/>
    <property type="match status" value="1"/>
</dbReference>
<dbReference type="CDD" id="cd00190">
    <property type="entry name" value="Tryp_SPc"/>
    <property type="match status" value="1"/>
</dbReference>
<evidence type="ECO:0000259" key="2">
    <source>
        <dbReference type="PROSITE" id="PS50240"/>
    </source>
</evidence>
<reference evidence="3" key="1">
    <citation type="submission" date="2023-10" db="EMBL/GenBank/DDBJ databases">
        <title>Genome assembly of Pristionchus species.</title>
        <authorList>
            <person name="Yoshida K."/>
            <person name="Sommer R.J."/>
        </authorList>
    </citation>
    <scope>NUCLEOTIDE SEQUENCE</scope>
    <source>
        <strain evidence="3">RS5133</strain>
    </source>
</reference>
<dbReference type="SMART" id="SM00020">
    <property type="entry name" value="Tryp_SPc"/>
    <property type="match status" value="1"/>
</dbReference>
<dbReference type="GO" id="GO:0004252">
    <property type="term" value="F:serine-type endopeptidase activity"/>
    <property type="evidence" value="ECO:0007669"/>
    <property type="project" value="InterPro"/>
</dbReference>
<dbReference type="InterPro" id="IPR018114">
    <property type="entry name" value="TRYPSIN_HIS"/>
</dbReference>
<sequence length="184" mass="20544">LFLLLLVFSIAVHGKSPCGSPFEYSNEKSHTRIKRYVIGGNDVTVGKWPWQVLLKLYFTDGESSSCGGTVISDRWILTAAHCFRRSLLNGLVYSGIIYGNREERTDIEKPVVSVVQKLVKHPNFSYPHNDIALLMLEDPLHFDGNISPVCLPNGEQSIPDDGQAIVVGYGRAFGTELINQYFEI</sequence>
<dbReference type="EMBL" id="BTSY01000002">
    <property type="protein sequence ID" value="GMT15236.1"/>
    <property type="molecule type" value="Genomic_DNA"/>
</dbReference>
<dbReference type="PANTHER" id="PTHR24253:SF103">
    <property type="entry name" value="TRANSMEMBRANE PROTEASE SERINE 7"/>
    <property type="match status" value="1"/>
</dbReference>
<comment type="caution">
    <text evidence="3">The sequence shown here is derived from an EMBL/GenBank/DDBJ whole genome shotgun (WGS) entry which is preliminary data.</text>
</comment>
<dbReference type="Pfam" id="PF00089">
    <property type="entry name" value="Trypsin"/>
    <property type="match status" value="1"/>
</dbReference>
<gene>
    <name evidence="3" type="ORF">PFISCL1PPCAC_6533</name>
</gene>
<dbReference type="InterPro" id="IPR009003">
    <property type="entry name" value="Peptidase_S1_PA"/>
</dbReference>
<proteinExistence type="predicted"/>
<dbReference type="Proteomes" id="UP001432322">
    <property type="component" value="Unassembled WGS sequence"/>
</dbReference>
<name>A0AAV5V770_9BILA</name>
<dbReference type="GO" id="GO:0006508">
    <property type="term" value="P:proteolysis"/>
    <property type="evidence" value="ECO:0007669"/>
    <property type="project" value="InterPro"/>
</dbReference>
<protein>
    <recommendedName>
        <fullName evidence="2">Peptidase S1 domain-containing protein</fullName>
    </recommendedName>
</protein>
<feature type="non-terminal residue" evidence="3">
    <location>
        <position position="1"/>
    </location>
</feature>
<dbReference type="AlphaFoldDB" id="A0AAV5V770"/>
<accession>A0AAV5V770</accession>
<evidence type="ECO:0000313" key="4">
    <source>
        <dbReference type="Proteomes" id="UP001432322"/>
    </source>
</evidence>
<keyword evidence="4" id="KW-1185">Reference proteome</keyword>
<dbReference type="FunFam" id="2.40.10.10:FF:000068">
    <property type="entry name" value="transmembrane protease serine 2"/>
    <property type="match status" value="1"/>
</dbReference>
<dbReference type="PRINTS" id="PR00722">
    <property type="entry name" value="CHYMOTRYPSIN"/>
</dbReference>
<keyword evidence="1" id="KW-1015">Disulfide bond</keyword>